<evidence type="ECO:0000256" key="2">
    <source>
        <dbReference type="SAM" id="SignalP"/>
    </source>
</evidence>
<organism evidence="3 4">
    <name type="scientific">Sulfuriferula multivorans</name>
    <dbReference type="NCBI Taxonomy" id="1559896"/>
    <lineage>
        <taxon>Bacteria</taxon>
        <taxon>Pseudomonadati</taxon>
        <taxon>Pseudomonadota</taxon>
        <taxon>Betaproteobacteria</taxon>
        <taxon>Nitrosomonadales</taxon>
        <taxon>Sulfuricellaceae</taxon>
        <taxon>Sulfuriferula</taxon>
    </lineage>
</organism>
<dbReference type="OrthoDB" id="9807574at2"/>
<keyword evidence="4" id="KW-1185">Reference proteome</keyword>
<gene>
    <name evidence="3" type="ORF">SFMTTN_0515</name>
</gene>
<comment type="caution">
    <text evidence="3">The sequence shown here is derived from an EMBL/GenBank/DDBJ whole genome shotgun (WGS) entry which is preliminary data.</text>
</comment>
<dbReference type="Gene3D" id="2.40.160.20">
    <property type="match status" value="1"/>
</dbReference>
<feature type="signal peptide" evidence="2">
    <location>
        <begin position="1"/>
        <end position="21"/>
    </location>
</feature>
<dbReference type="InterPro" id="IPR005618">
    <property type="entry name" value="OMPW"/>
</dbReference>
<dbReference type="Proteomes" id="UP000286806">
    <property type="component" value="Unassembled WGS sequence"/>
</dbReference>
<dbReference type="EMBL" id="BGOW01000002">
    <property type="protein sequence ID" value="GBL44714.1"/>
    <property type="molecule type" value="Genomic_DNA"/>
</dbReference>
<comment type="subcellular location">
    <subcellularLocation>
        <location evidence="1">Cell outer membrane</location>
    </subcellularLocation>
</comment>
<dbReference type="GO" id="GO:0009279">
    <property type="term" value="C:cell outer membrane"/>
    <property type="evidence" value="ECO:0007669"/>
    <property type="project" value="UniProtKB-SubCell"/>
</dbReference>
<reference evidence="3 4" key="1">
    <citation type="journal article" date="2019" name="Front. Microbiol.">
        <title>Genomes of Neutrophilic Sulfur-Oxidizing Chemolithoautotrophs Representing 9 Proteobacterial Species From 8 Genera.</title>
        <authorList>
            <person name="Watanabe T."/>
            <person name="Kojima H."/>
            <person name="Umezawa K."/>
            <person name="Hori C."/>
            <person name="Takasuka T.E."/>
            <person name="Kato Y."/>
            <person name="Fukui M."/>
        </authorList>
    </citation>
    <scope>NUCLEOTIDE SEQUENCE [LARGE SCALE GENOMIC DNA]</scope>
    <source>
        <strain evidence="3 4">TTN</strain>
    </source>
</reference>
<dbReference type="PANTHER" id="PTHR36920">
    <property type="match status" value="1"/>
</dbReference>
<evidence type="ECO:0000256" key="1">
    <source>
        <dbReference type="ARBA" id="ARBA00004442"/>
    </source>
</evidence>
<dbReference type="InterPro" id="IPR011250">
    <property type="entry name" value="OMP/PagP_B-barrel"/>
</dbReference>
<protein>
    <submittedName>
        <fullName evidence="3">Outer membrane protein W</fullName>
    </submittedName>
</protein>
<name>A0A401JAX4_9PROT</name>
<evidence type="ECO:0000313" key="3">
    <source>
        <dbReference type="EMBL" id="GBL44714.1"/>
    </source>
</evidence>
<dbReference type="Pfam" id="PF03922">
    <property type="entry name" value="OmpW"/>
    <property type="match status" value="1"/>
</dbReference>
<dbReference type="RefSeq" id="WP_124703542.1">
    <property type="nucleotide sequence ID" value="NZ_BGOW01000002.1"/>
</dbReference>
<feature type="chain" id="PRO_5019215997" evidence="2">
    <location>
        <begin position="22"/>
        <end position="194"/>
    </location>
</feature>
<dbReference type="GO" id="GO:0055085">
    <property type="term" value="P:transmembrane transport"/>
    <property type="evidence" value="ECO:0007669"/>
    <property type="project" value="TreeGrafter"/>
</dbReference>
<dbReference type="AlphaFoldDB" id="A0A401JAX4"/>
<sequence length="194" mass="21152">MKRTALILAFATASVTHFAQAADGNWLVRVRAIQIDPSAHSSPLAGVDVDSQIVPELDFTYFFSKHLATELILGTARHKVTLNGVSLGKVNHLPPTLTLQWHFSPDSKIRPYVGAGVNYTRFYNVDLTGLDVDRNSFGGALQAGVDIAVTDNSYINLDVKKVYISTKVKTTAGAYVTDLDINPVIIGVGYGWRF</sequence>
<evidence type="ECO:0000313" key="4">
    <source>
        <dbReference type="Proteomes" id="UP000286806"/>
    </source>
</evidence>
<keyword evidence="2" id="KW-0732">Signal</keyword>
<dbReference type="PANTHER" id="PTHR36920:SF1">
    <property type="entry name" value="OUTER MEMBRANE PROTEIN W"/>
    <property type="match status" value="1"/>
</dbReference>
<accession>A0A401JAX4</accession>
<dbReference type="SUPFAM" id="SSF56925">
    <property type="entry name" value="OMPA-like"/>
    <property type="match status" value="1"/>
</dbReference>
<proteinExistence type="predicted"/>